<proteinExistence type="predicted"/>
<gene>
    <name evidence="1" type="ORF">BJ508DRAFT_305688</name>
</gene>
<reference evidence="1 2" key="1">
    <citation type="journal article" date="2018" name="Nat. Ecol. Evol.">
        <title>Pezizomycetes genomes reveal the molecular basis of ectomycorrhizal truffle lifestyle.</title>
        <authorList>
            <person name="Murat C."/>
            <person name="Payen T."/>
            <person name="Noel B."/>
            <person name="Kuo A."/>
            <person name="Morin E."/>
            <person name="Chen J."/>
            <person name="Kohler A."/>
            <person name="Krizsan K."/>
            <person name="Balestrini R."/>
            <person name="Da Silva C."/>
            <person name="Montanini B."/>
            <person name="Hainaut M."/>
            <person name="Levati E."/>
            <person name="Barry K.W."/>
            <person name="Belfiori B."/>
            <person name="Cichocki N."/>
            <person name="Clum A."/>
            <person name="Dockter R.B."/>
            <person name="Fauchery L."/>
            <person name="Guy J."/>
            <person name="Iotti M."/>
            <person name="Le Tacon F."/>
            <person name="Lindquist E.A."/>
            <person name="Lipzen A."/>
            <person name="Malagnac F."/>
            <person name="Mello A."/>
            <person name="Molinier V."/>
            <person name="Miyauchi S."/>
            <person name="Poulain J."/>
            <person name="Riccioni C."/>
            <person name="Rubini A."/>
            <person name="Sitrit Y."/>
            <person name="Splivallo R."/>
            <person name="Traeger S."/>
            <person name="Wang M."/>
            <person name="Zifcakova L."/>
            <person name="Wipf D."/>
            <person name="Zambonelli A."/>
            <person name="Paolocci F."/>
            <person name="Nowrousian M."/>
            <person name="Ottonello S."/>
            <person name="Baldrian P."/>
            <person name="Spatafora J.W."/>
            <person name="Henrissat B."/>
            <person name="Nagy L.G."/>
            <person name="Aury J.M."/>
            <person name="Wincker P."/>
            <person name="Grigoriev I.V."/>
            <person name="Bonfante P."/>
            <person name="Martin F.M."/>
        </authorList>
    </citation>
    <scope>NUCLEOTIDE SEQUENCE [LARGE SCALE GENOMIC DNA]</scope>
    <source>
        <strain evidence="1 2">RN42</strain>
    </source>
</reference>
<accession>A0A3N4IA00</accession>
<protein>
    <submittedName>
        <fullName evidence="1">Uncharacterized protein</fullName>
    </submittedName>
</protein>
<sequence>MSTPPTTHKCQCLCGQACIANGTKKLTLKTSTPSSPTTTITFRLERDPEYETFKENYEAYYGRSPPVTPYLCDPSEMTVQIISQPSEGPISVRSGVRISGEYILSISEYDEKSPYSSKRSEEHYITCPTPQATRSNPNCQYTDDDPRFEEIGKECGFGRVGRTRRFVLYKTEWYEKTCGDFPLPARSIGGSRDRETIIGYSGLETEDEITELDALPISLGIKISHTIDLHLTAEGNVELEMDLPPSFQGAGIWTADKKLVGLITRIEEAQEGQKGKVFGVSVVNSDFIKFIDSYCERHENYGSYYDWPNGPWGEFLEKVDHKAYDRFMFRYDQERRMRKGMGPPVYGVCDW</sequence>
<dbReference type="EMBL" id="ML119672">
    <property type="protein sequence ID" value="RPA82286.1"/>
    <property type="molecule type" value="Genomic_DNA"/>
</dbReference>
<dbReference type="AlphaFoldDB" id="A0A3N4IA00"/>
<organism evidence="1 2">
    <name type="scientific">Ascobolus immersus RN42</name>
    <dbReference type="NCBI Taxonomy" id="1160509"/>
    <lineage>
        <taxon>Eukaryota</taxon>
        <taxon>Fungi</taxon>
        <taxon>Dikarya</taxon>
        <taxon>Ascomycota</taxon>
        <taxon>Pezizomycotina</taxon>
        <taxon>Pezizomycetes</taxon>
        <taxon>Pezizales</taxon>
        <taxon>Ascobolaceae</taxon>
        <taxon>Ascobolus</taxon>
    </lineage>
</organism>
<keyword evidence="2" id="KW-1185">Reference proteome</keyword>
<dbReference type="Proteomes" id="UP000275078">
    <property type="component" value="Unassembled WGS sequence"/>
</dbReference>
<name>A0A3N4IA00_ASCIM</name>
<evidence type="ECO:0000313" key="1">
    <source>
        <dbReference type="EMBL" id="RPA82286.1"/>
    </source>
</evidence>
<evidence type="ECO:0000313" key="2">
    <source>
        <dbReference type="Proteomes" id="UP000275078"/>
    </source>
</evidence>